<dbReference type="Proteomes" id="UP001164743">
    <property type="component" value="Chromosome 3A"/>
</dbReference>
<name>A0ABY7CBZ2_9BASI</name>
<reference evidence="2" key="1">
    <citation type="submission" date="2022-10" db="EMBL/GenBank/DDBJ databases">
        <title>Puccinia triticina Genome sequencing and assembly.</title>
        <authorList>
            <person name="Li C."/>
        </authorList>
    </citation>
    <scope>NUCLEOTIDE SEQUENCE</scope>
    <source>
        <strain evidence="2">Pt15</strain>
    </source>
</reference>
<dbReference type="EMBL" id="CP110423">
    <property type="protein sequence ID" value="WAQ82741.1"/>
    <property type="molecule type" value="Genomic_DNA"/>
</dbReference>
<feature type="region of interest" description="Disordered" evidence="1">
    <location>
        <begin position="138"/>
        <end position="162"/>
    </location>
</feature>
<dbReference type="GeneID" id="77807935"/>
<organism evidence="2 3">
    <name type="scientific">Puccinia triticina</name>
    <dbReference type="NCBI Taxonomy" id="208348"/>
    <lineage>
        <taxon>Eukaryota</taxon>
        <taxon>Fungi</taxon>
        <taxon>Dikarya</taxon>
        <taxon>Basidiomycota</taxon>
        <taxon>Pucciniomycotina</taxon>
        <taxon>Pucciniomycetes</taxon>
        <taxon>Pucciniales</taxon>
        <taxon>Pucciniaceae</taxon>
        <taxon>Puccinia</taxon>
    </lineage>
</organism>
<evidence type="ECO:0000256" key="1">
    <source>
        <dbReference type="SAM" id="MobiDB-lite"/>
    </source>
</evidence>
<proteinExistence type="predicted"/>
<accession>A0ABY7CBZ2</accession>
<dbReference type="RefSeq" id="XP_053018296.1">
    <property type="nucleotide sequence ID" value="XM_053167040.1"/>
</dbReference>
<gene>
    <name evidence="2" type="ORF">PtA15_3A105</name>
</gene>
<evidence type="ECO:0000313" key="3">
    <source>
        <dbReference type="Proteomes" id="UP001164743"/>
    </source>
</evidence>
<keyword evidence="3" id="KW-1185">Reference proteome</keyword>
<evidence type="ECO:0000313" key="2">
    <source>
        <dbReference type="EMBL" id="WAQ82741.1"/>
    </source>
</evidence>
<sequence length="162" mass="18042">MDQEDMFELDEEAELEFAPEGEAQVLADDHYEWATPAVPDDFDLDTTSMEQLAVGAAYLVESGEMSPEEAEEVMDIYLPSKSPWHSAGGMFSRHWTLFPTRPPPLRHRAKMAKLRAAQSVKRNFFKLADLLSSSHATRPTFSTKTASNPGSSRTQHALSVAL</sequence>
<protein>
    <submittedName>
        <fullName evidence="2">Uncharacterized protein</fullName>
    </submittedName>
</protein>